<sequence length="142" mass="16412">MSDWASKWDMRINYDKSLDLHVGIVVDDNLNFTEHIDHIGRKAYSSLLRLFRIATPLIQLFSPIYTNRSSYLISNMALCLESFKEKTAKLETVQEAFTRILFRRISADLAVSSYEDCLKKLAYCEATLLIPPAYEVSLKLIR</sequence>
<accession>A0ABR1EQA0</accession>
<proteinExistence type="predicted"/>
<evidence type="ECO:0000313" key="2">
    <source>
        <dbReference type="Proteomes" id="UP001303046"/>
    </source>
</evidence>
<comment type="caution">
    <text evidence="1">The sequence shown here is derived from an EMBL/GenBank/DDBJ whole genome shotgun (WGS) entry which is preliminary data.</text>
</comment>
<organism evidence="1 2">
    <name type="scientific">Necator americanus</name>
    <name type="common">Human hookworm</name>
    <dbReference type="NCBI Taxonomy" id="51031"/>
    <lineage>
        <taxon>Eukaryota</taxon>
        <taxon>Metazoa</taxon>
        <taxon>Ecdysozoa</taxon>
        <taxon>Nematoda</taxon>
        <taxon>Chromadorea</taxon>
        <taxon>Rhabditida</taxon>
        <taxon>Rhabditina</taxon>
        <taxon>Rhabditomorpha</taxon>
        <taxon>Strongyloidea</taxon>
        <taxon>Ancylostomatidae</taxon>
        <taxon>Bunostominae</taxon>
        <taxon>Necator</taxon>
    </lineage>
</organism>
<keyword evidence="2" id="KW-1185">Reference proteome</keyword>
<name>A0ABR1EQA0_NECAM</name>
<gene>
    <name evidence="1" type="primary">Necator_chrX.g25058</name>
    <name evidence="1" type="ORF">RB195_024892</name>
</gene>
<protein>
    <submittedName>
        <fullName evidence="1">Uncharacterized protein</fullName>
    </submittedName>
</protein>
<dbReference type="EMBL" id="JAVFWL010000006">
    <property type="protein sequence ID" value="KAK6764733.1"/>
    <property type="molecule type" value="Genomic_DNA"/>
</dbReference>
<dbReference type="Proteomes" id="UP001303046">
    <property type="component" value="Unassembled WGS sequence"/>
</dbReference>
<evidence type="ECO:0000313" key="1">
    <source>
        <dbReference type="EMBL" id="KAK6764733.1"/>
    </source>
</evidence>
<reference evidence="1 2" key="1">
    <citation type="submission" date="2023-08" db="EMBL/GenBank/DDBJ databases">
        <title>A Necator americanus chromosomal reference genome.</title>
        <authorList>
            <person name="Ilik V."/>
            <person name="Petrzelkova K.J."/>
            <person name="Pardy F."/>
            <person name="Fuh T."/>
            <person name="Niatou-Singa F.S."/>
            <person name="Gouil Q."/>
            <person name="Baker L."/>
            <person name="Ritchie M.E."/>
            <person name="Jex A.R."/>
            <person name="Gazzola D."/>
            <person name="Li H."/>
            <person name="Toshio Fujiwara R."/>
            <person name="Zhan B."/>
            <person name="Aroian R.V."/>
            <person name="Pafco B."/>
            <person name="Schwarz E.M."/>
        </authorList>
    </citation>
    <scope>NUCLEOTIDE SEQUENCE [LARGE SCALE GENOMIC DNA]</scope>
    <source>
        <strain evidence="1 2">Aroian</strain>
        <tissue evidence="1">Whole animal</tissue>
    </source>
</reference>